<keyword evidence="18" id="KW-1185">Reference proteome</keyword>
<organism evidence="17 18">
    <name type="scientific">Heyndrickxia sporothermodurans</name>
    <dbReference type="NCBI Taxonomy" id="46224"/>
    <lineage>
        <taxon>Bacteria</taxon>
        <taxon>Bacillati</taxon>
        <taxon>Bacillota</taxon>
        <taxon>Bacilli</taxon>
        <taxon>Bacillales</taxon>
        <taxon>Bacillaceae</taxon>
        <taxon>Heyndrickxia</taxon>
    </lineage>
</organism>
<dbReference type="GO" id="GO:0006508">
    <property type="term" value="P:proteolysis"/>
    <property type="evidence" value="ECO:0007669"/>
    <property type="project" value="UniProtKB-KW"/>
</dbReference>
<dbReference type="EC" id="3.4.21.88" evidence="13"/>
<dbReference type="GO" id="GO:0006281">
    <property type="term" value="P:DNA repair"/>
    <property type="evidence" value="ECO:0007669"/>
    <property type="project" value="UniProtKB-UniRule"/>
</dbReference>
<evidence type="ECO:0000256" key="2">
    <source>
        <dbReference type="ARBA" id="ARBA00011738"/>
    </source>
</evidence>
<dbReference type="InterPro" id="IPR050077">
    <property type="entry name" value="LexA_repressor"/>
</dbReference>
<feature type="DNA-binding region" description="H-T-H motif" evidence="13">
    <location>
        <begin position="28"/>
        <end position="48"/>
    </location>
</feature>
<dbReference type="PATRIC" id="fig|46224.3.peg.3849"/>
<comment type="function">
    <text evidence="13">Represses a number of genes involved in the response to DNA damage (SOS response), including recA and lexA. In the presence of single-stranded DNA, RecA interacts with LexA causing an autocatalytic cleavage which disrupts the DNA-binding part of LexA, leading to derepression of the SOS regulon and eventually DNA repair.</text>
</comment>
<dbReference type="GO" id="GO:0003677">
    <property type="term" value="F:DNA binding"/>
    <property type="evidence" value="ECO:0007669"/>
    <property type="project" value="UniProtKB-UniRule"/>
</dbReference>
<evidence type="ECO:0000259" key="15">
    <source>
        <dbReference type="Pfam" id="PF00717"/>
    </source>
</evidence>
<evidence type="ECO:0000259" key="16">
    <source>
        <dbReference type="Pfam" id="PF01726"/>
    </source>
</evidence>
<dbReference type="InterPro" id="IPR006197">
    <property type="entry name" value="Peptidase_S24_LexA"/>
</dbReference>
<dbReference type="PANTHER" id="PTHR33516:SF2">
    <property type="entry name" value="LEXA REPRESSOR-RELATED"/>
    <property type="match status" value="1"/>
</dbReference>
<dbReference type="InterPro" id="IPR015927">
    <property type="entry name" value="Peptidase_S24_S26A/B/C"/>
</dbReference>
<evidence type="ECO:0000256" key="14">
    <source>
        <dbReference type="RuleBase" id="RU003991"/>
    </source>
</evidence>
<dbReference type="RefSeq" id="WP_066233332.1">
    <property type="nucleotide sequence ID" value="NZ_JBHJSX010000002.1"/>
</dbReference>
<feature type="active site" description="For autocatalytic cleavage activity" evidence="13">
    <location>
        <position position="128"/>
    </location>
</feature>
<evidence type="ECO:0000256" key="3">
    <source>
        <dbReference type="ARBA" id="ARBA00022491"/>
    </source>
</evidence>
<dbReference type="GO" id="GO:0004252">
    <property type="term" value="F:serine-type endopeptidase activity"/>
    <property type="evidence" value="ECO:0007669"/>
    <property type="project" value="UniProtKB-UniRule"/>
</dbReference>
<dbReference type="AlphaFoldDB" id="A0A150KPH2"/>
<keyword evidence="7 13" id="KW-0068">Autocatalytic cleavage</keyword>
<dbReference type="InterPro" id="IPR006199">
    <property type="entry name" value="LexA_DNA-bd_dom"/>
</dbReference>
<evidence type="ECO:0000256" key="13">
    <source>
        <dbReference type="HAMAP-Rule" id="MF_00015"/>
    </source>
</evidence>
<name>A0A150KPH2_9BACI</name>
<protein>
    <recommendedName>
        <fullName evidence="13">LexA repressor</fullName>
        <ecNumber evidence="13">3.4.21.88</ecNumber>
    </recommendedName>
</protein>
<keyword evidence="8 13" id="KW-0805">Transcription regulation</keyword>
<dbReference type="InterPro" id="IPR036286">
    <property type="entry name" value="LexA/Signal_pep-like_sf"/>
</dbReference>
<keyword evidence="5 13" id="KW-0227">DNA damage</keyword>
<feature type="active site" description="For autocatalytic cleavage activity" evidence="13">
    <location>
        <position position="166"/>
    </location>
</feature>
<evidence type="ECO:0000313" key="18">
    <source>
        <dbReference type="Proteomes" id="UP000075666"/>
    </source>
</evidence>
<dbReference type="Gene3D" id="1.10.10.10">
    <property type="entry name" value="Winged helix-like DNA-binding domain superfamily/Winged helix DNA-binding domain"/>
    <property type="match status" value="1"/>
</dbReference>
<dbReference type="GO" id="GO:0006260">
    <property type="term" value="P:DNA replication"/>
    <property type="evidence" value="ECO:0007669"/>
    <property type="project" value="UniProtKB-UniRule"/>
</dbReference>
<dbReference type="PRINTS" id="PR00726">
    <property type="entry name" value="LEXASERPTASE"/>
</dbReference>
<keyword evidence="3 13" id="KW-0678">Repressor</keyword>
<dbReference type="FunFam" id="2.10.109.10:FF:000001">
    <property type="entry name" value="LexA repressor"/>
    <property type="match status" value="1"/>
</dbReference>
<keyword evidence="10 13" id="KW-0804">Transcription</keyword>
<dbReference type="InterPro" id="IPR036390">
    <property type="entry name" value="WH_DNA-bd_sf"/>
</dbReference>
<keyword evidence="11 13" id="KW-0234">DNA repair</keyword>
<feature type="domain" description="Peptidase S24/S26A/S26B/S26C" evidence="15">
    <location>
        <begin position="85"/>
        <end position="199"/>
    </location>
</feature>
<evidence type="ECO:0000256" key="11">
    <source>
        <dbReference type="ARBA" id="ARBA00023204"/>
    </source>
</evidence>
<dbReference type="HAMAP" id="MF_00015">
    <property type="entry name" value="LexA"/>
    <property type="match status" value="1"/>
</dbReference>
<keyword evidence="4 13" id="KW-0235">DNA replication</keyword>
<dbReference type="Gene3D" id="2.10.109.10">
    <property type="entry name" value="Umud Fragment, subunit A"/>
    <property type="match status" value="1"/>
</dbReference>
<feature type="domain" description="LexA repressor DNA-binding" evidence="16">
    <location>
        <begin position="1"/>
        <end position="65"/>
    </location>
</feature>
<evidence type="ECO:0000256" key="9">
    <source>
        <dbReference type="ARBA" id="ARBA00023125"/>
    </source>
</evidence>
<evidence type="ECO:0000313" key="17">
    <source>
        <dbReference type="EMBL" id="KYD00109.1"/>
    </source>
</evidence>
<dbReference type="NCBIfam" id="TIGR00498">
    <property type="entry name" value="lexA"/>
    <property type="match status" value="1"/>
</dbReference>
<dbReference type="FunFam" id="1.10.10.10:FF:000009">
    <property type="entry name" value="LexA repressor"/>
    <property type="match status" value="1"/>
</dbReference>
<accession>A0A150KPH2</accession>
<evidence type="ECO:0000256" key="5">
    <source>
        <dbReference type="ARBA" id="ARBA00022763"/>
    </source>
</evidence>
<dbReference type="InterPro" id="IPR006200">
    <property type="entry name" value="LexA"/>
</dbReference>
<dbReference type="CDD" id="cd06529">
    <property type="entry name" value="S24_LexA-like"/>
    <property type="match status" value="1"/>
</dbReference>
<dbReference type="InterPro" id="IPR011991">
    <property type="entry name" value="ArsR-like_HTH"/>
</dbReference>
<comment type="subunit">
    <text evidence="2 13">Homodimer.</text>
</comment>
<evidence type="ECO:0000256" key="12">
    <source>
        <dbReference type="ARBA" id="ARBA00023236"/>
    </source>
</evidence>
<dbReference type="SUPFAM" id="SSF46785">
    <property type="entry name" value="Winged helix' DNA-binding domain"/>
    <property type="match status" value="1"/>
</dbReference>
<dbReference type="GO" id="GO:0009432">
    <property type="term" value="P:SOS response"/>
    <property type="evidence" value="ECO:0007669"/>
    <property type="project" value="UniProtKB-UniRule"/>
</dbReference>
<dbReference type="Pfam" id="PF01726">
    <property type="entry name" value="LexA_DNA_bind"/>
    <property type="match status" value="1"/>
</dbReference>
<evidence type="ECO:0000256" key="8">
    <source>
        <dbReference type="ARBA" id="ARBA00023015"/>
    </source>
</evidence>
<dbReference type="EMBL" id="LQYN01000073">
    <property type="protein sequence ID" value="KYD00109.1"/>
    <property type="molecule type" value="Genomic_DNA"/>
</dbReference>
<evidence type="ECO:0000256" key="10">
    <source>
        <dbReference type="ARBA" id="ARBA00023163"/>
    </source>
</evidence>
<keyword evidence="9 13" id="KW-0238">DNA-binding</keyword>
<dbReference type="InterPro" id="IPR039418">
    <property type="entry name" value="LexA-like"/>
</dbReference>
<comment type="similarity">
    <text evidence="1 13 14">Belongs to the peptidase S24 family.</text>
</comment>
<keyword evidence="6 13" id="KW-0378">Hydrolase</keyword>
<gene>
    <name evidence="13" type="primary">lexA</name>
    <name evidence="17" type="ORF">B4102_1121</name>
</gene>
<dbReference type="OrthoDB" id="9802364at2"/>
<evidence type="ECO:0000256" key="7">
    <source>
        <dbReference type="ARBA" id="ARBA00022813"/>
    </source>
</evidence>
<dbReference type="InterPro" id="IPR036388">
    <property type="entry name" value="WH-like_DNA-bd_sf"/>
</dbReference>
<dbReference type="PANTHER" id="PTHR33516">
    <property type="entry name" value="LEXA REPRESSOR"/>
    <property type="match status" value="1"/>
</dbReference>
<dbReference type="Proteomes" id="UP000075666">
    <property type="component" value="Unassembled WGS sequence"/>
</dbReference>
<dbReference type="SUPFAM" id="SSF51306">
    <property type="entry name" value="LexA/Signal peptidase"/>
    <property type="match status" value="1"/>
</dbReference>
<dbReference type="Pfam" id="PF00717">
    <property type="entry name" value="Peptidase_S24"/>
    <property type="match status" value="1"/>
</dbReference>
<dbReference type="STRING" id="46224.B4102_1121"/>
<comment type="caution">
    <text evidence="17">The sequence shown here is derived from an EMBL/GenBank/DDBJ whole genome shotgun (WGS) entry which is preliminary data.</text>
</comment>
<proteinExistence type="inferred from homology"/>
<sequence length="207" mass="23095">MTKLSKRQQDILDFIKQEVKAKGYPPSVREIGEAVGLASSSTVHGHLSRLETKGLIRRDPTKPRAIEILDFESESIPKQNVVNVPLLGKVTAGMPITAIENIEEFFPLPEQLAPADENIFMLEIVGESMIEAGILDGDYVIVRQQQTANNGDIVVAMTEDDEATVKRFFKEKDFFRLQPENSTMAPIILNNVSILGKVIGLYRHIIH</sequence>
<dbReference type="CDD" id="cd00090">
    <property type="entry name" value="HTH_ARSR"/>
    <property type="match status" value="1"/>
</dbReference>
<feature type="site" description="Cleavage; by autolysis" evidence="13">
    <location>
        <begin position="92"/>
        <end position="93"/>
    </location>
</feature>
<evidence type="ECO:0000256" key="1">
    <source>
        <dbReference type="ARBA" id="ARBA00007484"/>
    </source>
</evidence>
<comment type="catalytic activity">
    <reaction evidence="13">
        <text>Hydrolysis of Ala-|-Gly bond in repressor LexA.</text>
        <dbReference type="EC" id="3.4.21.88"/>
    </reaction>
</comment>
<reference evidence="17 18" key="1">
    <citation type="submission" date="2016-01" db="EMBL/GenBank/DDBJ databases">
        <title>Genome Sequences of Twelve Sporeforming Bacillus Species Isolated from Foods.</title>
        <authorList>
            <person name="Berendsen E.M."/>
            <person name="Wells-Bennik M.H."/>
            <person name="Krawcyk A.O."/>
            <person name="De Jong A."/>
            <person name="Holsappel S."/>
            <person name="Eijlander R.T."/>
            <person name="Kuipers O.P."/>
        </authorList>
    </citation>
    <scope>NUCLEOTIDE SEQUENCE [LARGE SCALE GENOMIC DNA]</scope>
    <source>
        <strain evidence="17 18">B4102</strain>
    </source>
</reference>
<evidence type="ECO:0000256" key="6">
    <source>
        <dbReference type="ARBA" id="ARBA00022801"/>
    </source>
</evidence>
<dbReference type="GO" id="GO:0045892">
    <property type="term" value="P:negative regulation of DNA-templated transcription"/>
    <property type="evidence" value="ECO:0007669"/>
    <property type="project" value="UniProtKB-UniRule"/>
</dbReference>
<keyword evidence="17" id="KW-0645">Protease</keyword>
<evidence type="ECO:0000256" key="4">
    <source>
        <dbReference type="ARBA" id="ARBA00022705"/>
    </source>
</evidence>
<keyword evidence="12 13" id="KW-0742">SOS response</keyword>